<dbReference type="Proteomes" id="UP000092528">
    <property type="component" value="Chromosome 2"/>
</dbReference>
<evidence type="ECO:0000313" key="7">
    <source>
        <dbReference type="Proteomes" id="UP000092528"/>
    </source>
</evidence>
<feature type="chain" id="PRO_5008885703" evidence="4">
    <location>
        <begin position="19"/>
        <end position="348"/>
    </location>
</feature>
<dbReference type="PANTHER" id="PTHR24276:SF98">
    <property type="entry name" value="FI18310P1-RELATED"/>
    <property type="match status" value="1"/>
</dbReference>
<evidence type="ECO:0000256" key="2">
    <source>
        <dbReference type="ARBA" id="ARBA00023157"/>
    </source>
</evidence>
<gene>
    <name evidence="6" type="primary">plaU</name>
    <name evidence="6" type="ORF">VSVS05_03758</name>
</gene>
<dbReference type="InterPro" id="IPR009003">
    <property type="entry name" value="Peptidase_S1_PA"/>
</dbReference>
<comment type="similarity">
    <text evidence="1">Belongs to the peptidase S1 family.</text>
</comment>
<dbReference type="Pfam" id="PF00089">
    <property type="entry name" value="Trypsin"/>
    <property type="match status" value="1"/>
</dbReference>
<dbReference type="GO" id="GO:0004252">
    <property type="term" value="F:serine-type endopeptidase activity"/>
    <property type="evidence" value="ECO:0007669"/>
    <property type="project" value="UniProtKB-EC"/>
</dbReference>
<dbReference type="GeneID" id="96873965"/>
<name>A0A1C7FHG6_9VIBR</name>
<dbReference type="Gene3D" id="2.40.10.10">
    <property type="entry name" value="Trypsin-like serine proteases"/>
    <property type="match status" value="1"/>
</dbReference>
<dbReference type="RefSeq" id="WP_065546497.1">
    <property type="nucleotide sequence ID" value="NZ_CP016415.1"/>
</dbReference>
<dbReference type="PROSITE" id="PS00134">
    <property type="entry name" value="TRYPSIN_HIS"/>
    <property type="match status" value="1"/>
</dbReference>
<dbReference type="InterPro" id="IPR018114">
    <property type="entry name" value="TRYPSIN_HIS"/>
</dbReference>
<dbReference type="InterPro" id="IPR001314">
    <property type="entry name" value="Peptidase_S1A"/>
</dbReference>
<dbReference type="InterPro" id="IPR043504">
    <property type="entry name" value="Peptidase_S1_PA_chymotrypsin"/>
</dbReference>
<keyword evidence="7" id="KW-1185">Reference proteome</keyword>
<keyword evidence="4" id="KW-0732">Signal</keyword>
<keyword evidence="3 6" id="KW-0378">Hydrolase</keyword>
<accession>A0A1C7FHG6</accession>
<reference evidence="6 7" key="1">
    <citation type="submission" date="2016-07" db="EMBL/GenBank/DDBJ databases">
        <title>Genome sequencing of Vibrio scophthalmi strain VS-05, an isolated from Paralichthys olivaceus.</title>
        <authorList>
            <person name="Han H.-J."/>
        </authorList>
    </citation>
    <scope>NUCLEOTIDE SEQUENCE [LARGE SCALE GENOMIC DNA]</scope>
    <source>
        <strain evidence="6 7">VS-05</strain>
    </source>
</reference>
<dbReference type="EC" id="3.4.21.73" evidence="6"/>
<dbReference type="PANTHER" id="PTHR24276">
    <property type="entry name" value="POLYSERASE-RELATED"/>
    <property type="match status" value="1"/>
</dbReference>
<keyword evidence="2" id="KW-1015">Disulfide bond</keyword>
<protein>
    <submittedName>
        <fullName evidence="6">U-plasminogen activator</fullName>
        <ecNumber evidence="6">3.4.21.73</ecNumber>
    </submittedName>
</protein>
<proteinExistence type="inferred from homology"/>
<evidence type="ECO:0000256" key="4">
    <source>
        <dbReference type="SAM" id="SignalP"/>
    </source>
</evidence>
<dbReference type="GO" id="GO:0006508">
    <property type="term" value="P:proteolysis"/>
    <property type="evidence" value="ECO:0007669"/>
    <property type="project" value="UniProtKB-KW"/>
</dbReference>
<sequence length="348" mass="37638">MRKLILVTALALSHYAHSVEVSPYIINGSSVDINNYPSFASLFYEDLAGAHSTSFCGATVLNSEYVLTAAHCIVGNANLDKVTVVSQLVDETNYVAGAPIRVSDFFVSETYIDSSSQLWPDDIAILKLETPLATSDFLDNLNFSYQGDFPADERYVTIGHGLVYNSLEGEYQNENELLETTLRPLTVNQCRAIWGSNFTDKQICFDGVLPDGILQNAPCDGDSGGPVYWFTNGNYVQVGITSFGLAKCGDGALNSQVTSAFTNVARYENWIKSVLSGTVSAKYSVVTTNGQRILVDPSSPTAISPTSSDSSGGNVSVISLLGLLFISLMRHCSRVHMSCSSNHLRSQN</sequence>
<dbReference type="InterPro" id="IPR050430">
    <property type="entry name" value="Peptidase_S1"/>
</dbReference>
<dbReference type="PATRIC" id="fig|45658.7.peg.3721"/>
<dbReference type="PROSITE" id="PS00135">
    <property type="entry name" value="TRYPSIN_SER"/>
    <property type="match status" value="1"/>
</dbReference>
<keyword evidence="3" id="KW-0645">Protease</keyword>
<dbReference type="EMBL" id="CP016415">
    <property type="protein sequence ID" value="ANU38794.1"/>
    <property type="molecule type" value="Genomic_DNA"/>
</dbReference>
<dbReference type="STRING" id="45658.VSVS12_04280"/>
<keyword evidence="3" id="KW-0720">Serine protease</keyword>
<dbReference type="AlphaFoldDB" id="A0A1C7FHG6"/>
<dbReference type="PRINTS" id="PR00722">
    <property type="entry name" value="CHYMOTRYPSIN"/>
</dbReference>
<dbReference type="InterPro" id="IPR033116">
    <property type="entry name" value="TRYPSIN_SER"/>
</dbReference>
<evidence type="ECO:0000256" key="3">
    <source>
        <dbReference type="RuleBase" id="RU363034"/>
    </source>
</evidence>
<evidence type="ECO:0000256" key="1">
    <source>
        <dbReference type="ARBA" id="ARBA00007664"/>
    </source>
</evidence>
<feature type="domain" description="Peptidase S1" evidence="5">
    <location>
        <begin position="25"/>
        <end position="276"/>
    </location>
</feature>
<feature type="signal peptide" evidence="4">
    <location>
        <begin position="1"/>
        <end position="18"/>
    </location>
</feature>
<dbReference type="PROSITE" id="PS50240">
    <property type="entry name" value="TRYPSIN_DOM"/>
    <property type="match status" value="1"/>
</dbReference>
<dbReference type="SMART" id="SM00020">
    <property type="entry name" value="Tryp_SPc"/>
    <property type="match status" value="1"/>
</dbReference>
<dbReference type="SUPFAM" id="SSF50494">
    <property type="entry name" value="Trypsin-like serine proteases"/>
    <property type="match status" value="1"/>
</dbReference>
<dbReference type="InterPro" id="IPR001254">
    <property type="entry name" value="Trypsin_dom"/>
</dbReference>
<organism evidence="6 7">
    <name type="scientific">Vibrio scophthalmi</name>
    <dbReference type="NCBI Taxonomy" id="45658"/>
    <lineage>
        <taxon>Bacteria</taxon>
        <taxon>Pseudomonadati</taxon>
        <taxon>Pseudomonadota</taxon>
        <taxon>Gammaproteobacteria</taxon>
        <taxon>Vibrionales</taxon>
        <taxon>Vibrionaceae</taxon>
        <taxon>Vibrio</taxon>
    </lineage>
</organism>
<evidence type="ECO:0000259" key="5">
    <source>
        <dbReference type="PROSITE" id="PS50240"/>
    </source>
</evidence>
<evidence type="ECO:0000313" key="6">
    <source>
        <dbReference type="EMBL" id="ANU38794.1"/>
    </source>
</evidence>
<dbReference type="CDD" id="cd00190">
    <property type="entry name" value="Tryp_SPc"/>
    <property type="match status" value="1"/>
</dbReference>